<keyword evidence="3" id="KW-1185">Reference proteome</keyword>
<reference evidence="2" key="1">
    <citation type="submission" date="2021-04" db="EMBL/GenBank/DDBJ databases">
        <authorList>
            <consortium name="Molecular Ecology Group"/>
        </authorList>
    </citation>
    <scope>NUCLEOTIDE SEQUENCE</scope>
</reference>
<evidence type="ECO:0000313" key="3">
    <source>
        <dbReference type="Proteomes" id="UP000678393"/>
    </source>
</evidence>
<feature type="compositionally biased region" description="Polar residues" evidence="1">
    <location>
        <begin position="7"/>
        <end position="18"/>
    </location>
</feature>
<name>A0A8S3YW28_9EUPU</name>
<proteinExistence type="predicted"/>
<organism evidence="2 3">
    <name type="scientific">Candidula unifasciata</name>
    <dbReference type="NCBI Taxonomy" id="100452"/>
    <lineage>
        <taxon>Eukaryota</taxon>
        <taxon>Metazoa</taxon>
        <taxon>Spiralia</taxon>
        <taxon>Lophotrochozoa</taxon>
        <taxon>Mollusca</taxon>
        <taxon>Gastropoda</taxon>
        <taxon>Heterobranchia</taxon>
        <taxon>Euthyneura</taxon>
        <taxon>Panpulmonata</taxon>
        <taxon>Eupulmonata</taxon>
        <taxon>Stylommatophora</taxon>
        <taxon>Helicina</taxon>
        <taxon>Helicoidea</taxon>
        <taxon>Geomitridae</taxon>
        <taxon>Candidula</taxon>
    </lineage>
</organism>
<feature type="compositionally biased region" description="Polar residues" evidence="1">
    <location>
        <begin position="451"/>
        <end position="465"/>
    </location>
</feature>
<sequence length="532" mass="58196">MGACYSKNPTGTRTAPESKTSKQKHKHSDRKKKLTTEELPPEKIPLQNDEKSDSPNTKTSRSFSYDIVPDISYVKHLDHSIAPSDSGIESIGTWQDDVQGSTRIKQFDSDLLKHSELWSLSFCHNCGHYKLQGHNGLTDGNILCCADQTEMPAGSSELVTHRLPANETTLTVSNTECDSTAKVIADNAKYCAIRDSVSDVSQNKTSSCHLKSDSDMPNLVGRDRHLIASVRSARRLSRITSGSKLYDSSDEVNETKAPLAQQDPLDRPVGDNLVDIISTQQTLLSDISLTAETICTCDYDSDYQKRYPASSEDTGCVVKPTFHNINVEEKDDLNHDEGKSSGLSGDGSFVCHNEIKTKSAAQLSSPAVSTPIKKSTEINATNCRSSFSESTSGVCTYRTASESLSTGEQDMQQRSVLLGNTPEVLDDPSSECGEYGTEDDMTSIDMDKSSRLTPQSSSSFRQLGASSEHAASPYDNNLMVSYDGEECVVIPEETYHQLQTDLTALRQQLLCLSSLIESESEDQNIDSMANIS</sequence>
<feature type="region of interest" description="Disordered" evidence="1">
    <location>
        <begin position="419"/>
        <end position="472"/>
    </location>
</feature>
<dbReference type="AlphaFoldDB" id="A0A8S3YW28"/>
<feature type="region of interest" description="Disordered" evidence="1">
    <location>
        <begin position="243"/>
        <end position="266"/>
    </location>
</feature>
<dbReference type="EMBL" id="CAJHNH020000735">
    <property type="protein sequence ID" value="CAG5119551.1"/>
    <property type="molecule type" value="Genomic_DNA"/>
</dbReference>
<evidence type="ECO:0000256" key="1">
    <source>
        <dbReference type="SAM" id="MobiDB-lite"/>
    </source>
</evidence>
<protein>
    <submittedName>
        <fullName evidence="2">Uncharacterized protein</fullName>
    </submittedName>
</protein>
<accession>A0A8S3YW28</accession>
<feature type="compositionally biased region" description="Basic residues" evidence="1">
    <location>
        <begin position="21"/>
        <end position="33"/>
    </location>
</feature>
<gene>
    <name evidence="2" type="ORF">CUNI_LOCUS5109</name>
</gene>
<feature type="region of interest" description="Disordered" evidence="1">
    <location>
        <begin position="1"/>
        <end position="61"/>
    </location>
</feature>
<comment type="caution">
    <text evidence="2">The sequence shown here is derived from an EMBL/GenBank/DDBJ whole genome shotgun (WGS) entry which is preliminary data.</text>
</comment>
<dbReference type="Proteomes" id="UP000678393">
    <property type="component" value="Unassembled WGS sequence"/>
</dbReference>
<evidence type="ECO:0000313" key="2">
    <source>
        <dbReference type="EMBL" id="CAG5119551.1"/>
    </source>
</evidence>